<dbReference type="AlphaFoldDB" id="A0A7C5LB92"/>
<name>A0A7C5LB92_CALS0</name>
<reference evidence="2" key="1">
    <citation type="journal article" date="2020" name="mSystems">
        <title>Genome- and Community-Level Interaction Insights into Carbon Utilization and Element Cycling Functions of Hydrothermarchaeota in Hydrothermal Sediment.</title>
        <authorList>
            <person name="Zhou Z."/>
            <person name="Liu Y."/>
            <person name="Xu W."/>
            <person name="Pan J."/>
            <person name="Luo Z.H."/>
            <person name="Li M."/>
        </authorList>
    </citation>
    <scope>NUCLEOTIDE SEQUENCE [LARGE SCALE GENOMIC DNA]</scope>
    <source>
        <strain evidence="2">SpSt-1056</strain>
    </source>
</reference>
<proteinExistence type="predicted"/>
<accession>A0A7C5LB92</accession>
<evidence type="ECO:0000256" key="1">
    <source>
        <dbReference type="SAM" id="Phobius"/>
    </source>
</evidence>
<evidence type="ECO:0000313" key="2">
    <source>
        <dbReference type="EMBL" id="HHK68884.1"/>
    </source>
</evidence>
<gene>
    <name evidence="2" type="ORF">ENM11_07015</name>
</gene>
<feature type="transmembrane region" description="Helical" evidence="1">
    <location>
        <begin position="208"/>
        <end position="228"/>
    </location>
</feature>
<keyword evidence="1" id="KW-1133">Transmembrane helix</keyword>
<dbReference type="Gene3D" id="1.20.1250.20">
    <property type="entry name" value="MFS general substrate transporter like domains"/>
    <property type="match status" value="1"/>
</dbReference>
<sequence>MVEAAYLAVAAVGLLHGLEPGHGWPVAMLYAARYPKPLLRAFAGSTMMSLFHLISSLAVVAAYVVLKTFIDFSASYISYIAGAALFVLGVRFLLEESGEEQHDHIHENFAGWHTHEHQHPDGTIHSHPHYHAKRVYLTLTGLAVFAFMLGFAHEEEFALLALAVAGVDPLRLMLAYALAVAAGLIGITLTAVKIYKGMEQVLKKHGHVLPKLSGVILILTAMSFFLGLR</sequence>
<dbReference type="InterPro" id="IPR036259">
    <property type="entry name" value="MFS_trans_sf"/>
</dbReference>
<feature type="transmembrane region" description="Helical" evidence="1">
    <location>
        <begin position="76"/>
        <end position="94"/>
    </location>
</feature>
<feature type="transmembrane region" description="Helical" evidence="1">
    <location>
        <begin position="173"/>
        <end position="196"/>
    </location>
</feature>
<organism evidence="2">
    <name type="scientific">Caldiarchaeum subterraneum</name>
    <dbReference type="NCBI Taxonomy" id="311458"/>
    <lineage>
        <taxon>Archaea</taxon>
        <taxon>Nitrososphaerota</taxon>
        <taxon>Candidatus Caldarchaeales</taxon>
        <taxon>Candidatus Caldarchaeaceae</taxon>
        <taxon>Candidatus Caldarchaeum</taxon>
    </lineage>
</organism>
<feature type="transmembrane region" description="Helical" evidence="1">
    <location>
        <begin position="135"/>
        <end position="153"/>
    </location>
</feature>
<dbReference type="SUPFAM" id="SSF103473">
    <property type="entry name" value="MFS general substrate transporter"/>
    <property type="match status" value="1"/>
</dbReference>
<keyword evidence="1" id="KW-0812">Transmembrane</keyword>
<dbReference type="EMBL" id="DRWN01000058">
    <property type="protein sequence ID" value="HHK68884.1"/>
    <property type="molecule type" value="Genomic_DNA"/>
</dbReference>
<keyword evidence="1" id="KW-0472">Membrane</keyword>
<protein>
    <submittedName>
        <fullName evidence="2">Nickel/cobalt transporter</fullName>
    </submittedName>
</protein>
<comment type="caution">
    <text evidence="2">The sequence shown here is derived from an EMBL/GenBank/DDBJ whole genome shotgun (WGS) entry which is preliminary data.</text>
</comment>